<keyword evidence="2" id="KW-1185">Reference proteome</keyword>
<dbReference type="Proteomes" id="UP000276133">
    <property type="component" value="Unassembled WGS sequence"/>
</dbReference>
<dbReference type="AlphaFoldDB" id="A0A3M7T692"/>
<dbReference type="EMBL" id="REGN01000221">
    <property type="protein sequence ID" value="RNA43481.1"/>
    <property type="molecule type" value="Genomic_DNA"/>
</dbReference>
<reference evidence="1 2" key="1">
    <citation type="journal article" date="2018" name="Sci. Rep.">
        <title>Genomic signatures of local adaptation to the degree of environmental predictability in rotifers.</title>
        <authorList>
            <person name="Franch-Gras L."/>
            <person name="Hahn C."/>
            <person name="Garcia-Roger E.M."/>
            <person name="Carmona M.J."/>
            <person name="Serra M."/>
            <person name="Gomez A."/>
        </authorList>
    </citation>
    <scope>NUCLEOTIDE SEQUENCE [LARGE SCALE GENOMIC DNA]</scope>
    <source>
        <strain evidence="1">HYR1</strain>
    </source>
</reference>
<gene>
    <name evidence="1" type="ORF">BpHYR1_047399</name>
</gene>
<name>A0A3M7T692_BRAPC</name>
<sequence>MTFLNGLNRKSLPAKS</sequence>
<evidence type="ECO:0000313" key="1">
    <source>
        <dbReference type="EMBL" id="RNA43481.1"/>
    </source>
</evidence>
<accession>A0A3M7T692</accession>
<comment type="caution">
    <text evidence="1">The sequence shown here is derived from an EMBL/GenBank/DDBJ whole genome shotgun (WGS) entry which is preliminary data.</text>
</comment>
<proteinExistence type="predicted"/>
<evidence type="ECO:0000313" key="2">
    <source>
        <dbReference type="Proteomes" id="UP000276133"/>
    </source>
</evidence>
<organism evidence="1 2">
    <name type="scientific">Brachionus plicatilis</name>
    <name type="common">Marine rotifer</name>
    <name type="synonym">Brachionus muelleri</name>
    <dbReference type="NCBI Taxonomy" id="10195"/>
    <lineage>
        <taxon>Eukaryota</taxon>
        <taxon>Metazoa</taxon>
        <taxon>Spiralia</taxon>
        <taxon>Gnathifera</taxon>
        <taxon>Rotifera</taxon>
        <taxon>Eurotatoria</taxon>
        <taxon>Monogononta</taxon>
        <taxon>Pseudotrocha</taxon>
        <taxon>Ploima</taxon>
        <taxon>Brachionidae</taxon>
        <taxon>Brachionus</taxon>
    </lineage>
</organism>
<protein>
    <submittedName>
        <fullName evidence="1">Uncharacterized protein</fullName>
    </submittedName>
</protein>